<evidence type="ECO:0000313" key="11">
    <source>
        <dbReference type="RefSeq" id="XP_013787439.1"/>
    </source>
</evidence>
<dbReference type="InterPro" id="IPR009600">
    <property type="entry name" value="PIG-U"/>
</dbReference>
<keyword evidence="10" id="KW-1185">Reference proteome</keyword>
<keyword evidence="4" id="KW-0337">GPI-anchor biosynthesis</keyword>
<feature type="transmembrane region" description="Helical" evidence="9">
    <location>
        <begin position="352"/>
        <end position="374"/>
    </location>
</feature>
<accession>A0ABM1BRU7</accession>
<dbReference type="PANTHER" id="PTHR13121:SF0">
    <property type="entry name" value="PHOSPHATIDYLINOSITOL GLYCAN ANCHOR BIOSYNTHESIS CLASS U PROTEIN"/>
    <property type="match status" value="1"/>
</dbReference>
<keyword evidence="6" id="KW-0256">Endoplasmic reticulum</keyword>
<evidence type="ECO:0000256" key="8">
    <source>
        <dbReference type="ARBA" id="ARBA00023136"/>
    </source>
</evidence>
<dbReference type="Pfam" id="PF06728">
    <property type="entry name" value="PIG-U"/>
    <property type="match status" value="1"/>
</dbReference>
<dbReference type="GeneID" id="106471388"/>
<feature type="transmembrane region" description="Helical" evidence="9">
    <location>
        <begin position="281"/>
        <end position="302"/>
    </location>
</feature>
<dbReference type="RefSeq" id="XP_013787439.1">
    <property type="nucleotide sequence ID" value="XM_013931985.2"/>
</dbReference>
<evidence type="ECO:0000256" key="4">
    <source>
        <dbReference type="ARBA" id="ARBA00022502"/>
    </source>
</evidence>
<proteinExistence type="inferred from homology"/>
<evidence type="ECO:0000313" key="10">
    <source>
        <dbReference type="Proteomes" id="UP000694941"/>
    </source>
</evidence>
<evidence type="ECO:0000256" key="1">
    <source>
        <dbReference type="ARBA" id="ARBA00004477"/>
    </source>
</evidence>
<comment type="pathway">
    <text evidence="2">Glycolipid biosynthesis; glycosylphosphatidylinositol-anchor biosynthesis.</text>
</comment>
<feature type="transmembrane region" description="Helical" evidence="9">
    <location>
        <begin position="308"/>
        <end position="340"/>
    </location>
</feature>
<comment type="similarity">
    <text evidence="3">Belongs to the PIGU family.</text>
</comment>
<keyword evidence="5 9" id="KW-0812">Transmembrane</keyword>
<dbReference type="PANTHER" id="PTHR13121">
    <property type="entry name" value="GPI TRANSAMIDASE COMPONENT PIG-U"/>
    <property type="match status" value="1"/>
</dbReference>
<gene>
    <name evidence="11" type="primary">LOC106471388</name>
</gene>
<feature type="transmembrane region" description="Helical" evidence="9">
    <location>
        <begin position="219"/>
        <end position="241"/>
    </location>
</feature>
<feature type="transmembrane region" description="Helical" evidence="9">
    <location>
        <begin position="380"/>
        <end position="406"/>
    </location>
</feature>
<reference evidence="11" key="1">
    <citation type="submission" date="2025-08" db="UniProtKB">
        <authorList>
            <consortium name="RefSeq"/>
        </authorList>
    </citation>
    <scope>IDENTIFICATION</scope>
    <source>
        <tissue evidence="11">Muscle</tissue>
    </source>
</reference>
<evidence type="ECO:0000256" key="6">
    <source>
        <dbReference type="ARBA" id="ARBA00022824"/>
    </source>
</evidence>
<evidence type="ECO:0000256" key="7">
    <source>
        <dbReference type="ARBA" id="ARBA00022989"/>
    </source>
</evidence>
<evidence type="ECO:0000256" key="2">
    <source>
        <dbReference type="ARBA" id="ARBA00004687"/>
    </source>
</evidence>
<name>A0ABM1BRU7_LIMPO</name>
<feature type="transmembrane region" description="Helical" evidence="9">
    <location>
        <begin position="166"/>
        <end position="190"/>
    </location>
</feature>
<feature type="transmembrane region" description="Helical" evidence="9">
    <location>
        <begin position="80"/>
        <end position="103"/>
    </location>
</feature>
<evidence type="ECO:0000256" key="5">
    <source>
        <dbReference type="ARBA" id="ARBA00022692"/>
    </source>
</evidence>
<dbReference type="Proteomes" id="UP000694941">
    <property type="component" value="Unplaced"/>
</dbReference>
<keyword evidence="8 9" id="KW-0472">Membrane</keyword>
<evidence type="ECO:0000256" key="3">
    <source>
        <dbReference type="ARBA" id="ARBA00010026"/>
    </source>
</evidence>
<evidence type="ECO:0000256" key="9">
    <source>
        <dbReference type="SAM" id="Phobius"/>
    </source>
</evidence>
<protein>
    <submittedName>
        <fullName evidence="11">Phosphatidylinositol glycan anchor biosynthesis class U protein-like</fullName>
    </submittedName>
</protein>
<organism evidence="10 11">
    <name type="scientific">Limulus polyphemus</name>
    <name type="common">Atlantic horseshoe crab</name>
    <dbReference type="NCBI Taxonomy" id="6850"/>
    <lineage>
        <taxon>Eukaryota</taxon>
        <taxon>Metazoa</taxon>
        <taxon>Ecdysozoa</taxon>
        <taxon>Arthropoda</taxon>
        <taxon>Chelicerata</taxon>
        <taxon>Merostomata</taxon>
        <taxon>Xiphosura</taxon>
        <taxon>Limulidae</taxon>
        <taxon>Limulus</taxon>
    </lineage>
</organism>
<keyword evidence="7 9" id="KW-1133">Transmembrane helix</keyword>
<comment type="subcellular location">
    <subcellularLocation>
        <location evidence="1">Endoplasmic reticulum membrane</location>
        <topology evidence="1">Multi-pass membrane protein</topology>
    </subcellularLocation>
</comment>
<sequence>MAGARLISYLSGYILRYFLFKSSISENIEKRVEVSTPVSSWKRVTEGVHLYRQGVSPYSGDVFHESPLSLLLYEIVTRYIVDWVSLLFVLCDLLTAFFLGAAARKCGKNLAEKESNSSKFVAESSTILLQDSDVGKVALIVETVYLLCPFSILACVGRSTSVFTNLLLSLSFFCMVYGFSTITAVILALATYQSFYPVMLVVPTFISAFENKKTTKERVYAALLILLIFVSTLTSLLIISFKVVGSWDFLWSTYGTIVSVPDLTPNVGLFWYFFTEMFDHFRIFFLWTFQINAFIYMLPLSVRLRKEYTLLVIILLALTAVFKSYPSVADTALYLSLLPLWKHLFPYMRQTFIVGCIILSCTVLAPVLWFLWIYPGSANANFYFGITLAYNTAQIFLITDLLFAYIKRDYILHHGKKTEVDGKPVQLELR</sequence>